<reference evidence="1 2" key="1">
    <citation type="submission" date="2022-04" db="EMBL/GenBank/DDBJ databases">
        <title>Diverse halophilic archaea isolated from saline environments.</title>
        <authorList>
            <person name="Cui H.-L."/>
        </authorList>
    </citation>
    <scope>NUCLEOTIDE SEQUENCE [LARGE SCALE GENOMIC DNA]</scope>
    <source>
        <strain evidence="1 2">XZYJT49</strain>
    </source>
</reference>
<organism evidence="1 2">
    <name type="scientific">Halorussus limi</name>
    <dbReference type="NCBI Taxonomy" id="2938695"/>
    <lineage>
        <taxon>Archaea</taxon>
        <taxon>Methanobacteriati</taxon>
        <taxon>Methanobacteriota</taxon>
        <taxon>Stenosarchaea group</taxon>
        <taxon>Halobacteria</taxon>
        <taxon>Halobacteriales</taxon>
        <taxon>Haladaptataceae</taxon>
        <taxon>Halorussus</taxon>
    </lineage>
</organism>
<evidence type="ECO:0000313" key="2">
    <source>
        <dbReference type="Proteomes" id="UP000830729"/>
    </source>
</evidence>
<name>A0A8U0HSA6_9EURY</name>
<proteinExistence type="predicted"/>
<gene>
    <name evidence="1" type="ORF">M0R89_15215</name>
</gene>
<keyword evidence="2" id="KW-1185">Reference proteome</keyword>
<protein>
    <submittedName>
        <fullName evidence="1">Uncharacterized protein</fullName>
    </submittedName>
</protein>
<dbReference type="EMBL" id="CP096659">
    <property type="protein sequence ID" value="UPV73880.1"/>
    <property type="molecule type" value="Genomic_DNA"/>
</dbReference>
<dbReference type="AlphaFoldDB" id="A0A8U0HSA6"/>
<accession>A0A8U0HSA6</accession>
<dbReference type="KEGG" id="halx:M0R89_15215"/>
<dbReference type="GeneID" id="72186576"/>
<dbReference type="RefSeq" id="WP_248649930.1">
    <property type="nucleotide sequence ID" value="NZ_CP096659.1"/>
</dbReference>
<sequence length="221" mass="25307">MTEHTELEMVESTAFDENLEEIIYHLDLEPNAKEILELLDVDGLEDVCAMCGERAVWYTSEIQAEAGFDSDEGRITRCWCDECISGPFIELWKTWPWTPDEKLENYTDPIPSDSHCVDGGLATQQNNPEVVSHLDLQNNSSDVTGILKQYGIAWDEAVCHDCGQQAVWYYAEIYDVSRAYDFEAARENELLCDDCIDPGLVDLWARWPWTPDGDYEKETCE</sequence>
<dbReference type="Proteomes" id="UP000830729">
    <property type="component" value="Chromosome"/>
</dbReference>
<evidence type="ECO:0000313" key="1">
    <source>
        <dbReference type="EMBL" id="UPV73880.1"/>
    </source>
</evidence>